<sequence>MTTLRTLPIRMAPLPGESLDSWLEALAHRTQTSYGDVLSSLGLLTRAGDEAPGWTRPRDWTIALSEREAAGIAFATGLDDQRVHAMTLAHFDGRALLIDRAKRQVNRHRLWGRGTGSRYCPDCLAESAGRWKLEWRLGWSFACTHHSLLLVDTCQGCGRLTRRRPFSRRSLPIPGHCGTRPPRTADPDAPRECDQDLTQAEALRLPTGHPAIEAQRLITNMIETDRAEFGQYYRHPQPSAVALSELRAVASRMLTHLGADDLAARVPADILNAHITSQPSNEPERREASRPGFMAPPTSAMTAAAVIAAMQVLGVAQLSSAAHALRTVIGKSRNGSEKTTTTTIRGWGRGTGTVLRTIQLAALGPLLRPSDQLRYQTVALPSPPSVTARQVSRRSNKLPAALWPSWAVRLSPSSGAYQRILAPVLAAGVLLVGTKLELDAAASMLGSASDGKSLSRVLQMLHDRQCWEPVATALIRLAHYLDENDIPIDYQRRRTLDYSNLLPAKQWVEICRQTGHSPGGGRRARIARCVLFSQISGMPVNHAPDFPTADVYSFRSEAERFTEVWSPQLADALKQVARDFVSGCGLRSEPVVWWPPLGLLDGLELPGTDPSTIDIDRLHELTGGRRYPAGSAAQTLGVSIEAVRLVLEEHPIPAAPLTAAQARALGQVRHAARQVLTEEEFRRRYLDEHQSARTIALDIGVSKATVTRLAAEYGIELRKVGRYFKHHNAIDPDWLYEQYVTRRRTLADIAREKGTSTNYITRRAHDLGIPLRPSGGASTRKAMDSKADFAGYLGLSSELAGQPLGGLSGTSGK</sequence>
<evidence type="ECO:0000259" key="2">
    <source>
        <dbReference type="Pfam" id="PF06527"/>
    </source>
</evidence>
<evidence type="ECO:0000256" key="1">
    <source>
        <dbReference type="SAM" id="MobiDB-lite"/>
    </source>
</evidence>
<evidence type="ECO:0000313" key="3">
    <source>
        <dbReference type="EMBL" id="RVX45981.1"/>
    </source>
</evidence>
<feature type="domain" description="TniQ" evidence="2">
    <location>
        <begin position="8"/>
        <end position="150"/>
    </location>
</feature>
<dbReference type="InterPro" id="IPR009492">
    <property type="entry name" value="TniQ"/>
</dbReference>
<dbReference type="AlphaFoldDB" id="A0A438MKE6"/>
<dbReference type="Proteomes" id="UP000284824">
    <property type="component" value="Unassembled WGS sequence"/>
</dbReference>
<dbReference type="RefSeq" id="WP_127937817.1">
    <property type="nucleotide sequence ID" value="NZ_SAUN01000001.1"/>
</dbReference>
<feature type="region of interest" description="Disordered" evidence="1">
    <location>
        <begin position="171"/>
        <end position="190"/>
    </location>
</feature>
<gene>
    <name evidence="3" type="ORF">EDD27_8821</name>
</gene>
<reference evidence="3 4" key="1">
    <citation type="submission" date="2019-01" db="EMBL/GenBank/DDBJ databases">
        <title>Sequencing the genomes of 1000 actinobacteria strains.</title>
        <authorList>
            <person name="Klenk H.-P."/>
        </authorList>
    </citation>
    <scope>NUCLEOTIDE SEQUENCE [LARGE SCALE GENOMIC DNA]</scope>
    <source>
        <strain evidence="3 4">DSM 43925</strain>
    </source>
</reference>
<protein>
    <submittedName>
        <fullName evidence="3">TniQ protein</fullName>
    </submittedName>
</protein>
<proteinExistence type="predicted"/>
<comment type="caution">
    <text evidence="3">The sequence shown here is derived from an EMBL/GenBank/DDBJ whole genome shotgun (WGS) entry which is preliminary data.</text>
</comment>
<evidence type="ECO:0000313" key="4">
    <source>
        <dbReference type="Proteomes" id="UP000284824"/>
    </source>
</evidence>
<keyword evidence="4" id="KW-1185">Reference proteome</keyword>
<accession>A0A438MKE6</accession>
<dbReference type="Pfam" id="PF06527">
    <property type="entry name" value="TniQ"/>
    <property type="match status" value="1"/>
</dbReference>
<name>A0A438MKE6_9ACTN</name>
<dbReference type="OrthoDB" id="3874088at2"/>
<dbReference type="EMBL" id="SAUN01000001">
    <property type="protein sequence ID" value="RVX45981.1"/>
    <property type="molecule type" value="Genomic_DNA"/>
</dbReference>
<organism evidence="3 4">
    <name type="scientific">Nonomuraea polychroma</name>
    <dbReference type="NCBI Taxonomy" id="46176"/>
    <lineage>
        <taxon>Bacteria</taxon>
        <taxon>Bacillati</taxon>
        <taxon>Actinomycetota</taxon>
        <taxon>Actinomycetes</taxon>
        <taxon>Streptosporangiales</taxon>
        <taxon>Streptosporangiaceae</taxon>
        <taxon>Nonomuraea</taxon>
    </lineage>
</organism>